<keyword evidence="2 3" id="KW-0802">TPR repeat</keyword>
<dbReference type="Pfam" id="PF13432">
    <property type="entry name" value="TPR_16"/>
    <property type="match status" value="1"/>
</dbReference>
<dbReference type="GO" id="GO:0006620">
    <property type="term" value="P:post-translational protein targeting to endoplasmic reticulum membrane"/>
    <property type="evidence" value="ECO:0007669"/>
    <property type="project" value="TreeGrafter"/>
</dbReference>
<evidence type="ECO:0000256" key="3">
    <source>
        <dbReference type="PROSITE-ProRule" id="PRU00339"/>
    </source>
</evidence>
<dbReference type="InterPro" id="IPR019734">
    <property type="entry name" value="TPR_rpt"/>
</dbReference>
<dbReference type="Gene3D" id="1.25.40.10">
    <property type="entry name" value="Tetratricopeptide repeat domain"/>
    <property type="match status" value="1"/>
</dbReference>
<dbReference type="SUPFAM" id="SSF48452">
    <property type="entry name" value="TPR-like"/>
    <property type="match status" value="1"/>
</dbReference>
<reference evidence="5" key="1">
    <citation type="submission" date="2017-09" db="EMBL/GenBank/DDBJ databases">
        <title>Complete Genome Sequence of ansamitocin-producing Bacterium Actinosynnema pretiosum X47.</title>
        <authorList>
            <person name="Cao G."/>
            <person name="Zong G."/>
            <person name="Zhong C."/>
            <person name="Fu J."/>
        </authorList>
    </citation>
    <scope>NUCLEOTIDE SEQUENCE [LARGE SCALE GENOMIC DNA]</scope>
    <source>
        <strain evidence="5">X47</strain>
    </source>
</reference>
<name>A0A290Z1A1_9PSEU</name>
<feature type="transmembrane region" description="Helical" evidence="4">
    <location>
        <begin position="238"/>
        <end position="259"/>
    </location>
</feature>
<dbReference type="GO" id="GO:0072380">
    <property type="term" value="C:TRC complex"/>
    <property type="evidence" value="ECO:0007669"/>
    <property type="project" value="TreeGrafter"/>
</dbReference>
<feature type="repeat" description="TPR" evidence="3">
    <location>
        <begin position="142"/>
        <end position="175"/>
    </location>
</feature>
<accession>A0A290Z1A1</accession>
<protein>
    <submittedName>
        <fullName evidence="5">Uncharacterized protein</fullName>
    </submittedName>
</protein>
<evidence type="ECO:0000313" key="5">
    <source>
        <dbReference type="EMBL" id="ATE52784.1"/>
    </source>
</evidence>
<evidence type="ECO:0000256" key="2">
    <source>
        <dbReference type="ARBA" id="ARBA00022803"/>
    </source>
</evidence>
<keyword evidence="6" id="KW-1185">Reference proteome</keyword>
<dbReference type="AlphaFoldDB" id="A0A290Z1A1"/>
<evidence type="ECO:0000256" key="4">
    <source>
        <dbReference type="SAM" id="Phobius"/>
    </source>
</evidence>
<dbReference type="Proteomes" id="UP000218505">
    <property type="component" value="Chromosome"/>
</dbReference>
<evidence type="ECO:0000313" key="6">
    <source>
        <dbReference type="Proteomes" id="UP000218505"/>
    </source>
</evidence>
<dbReference type="GO" id="GO:0060090">
    <property type="term" value="F:molecular adaptor activity"/>
    <property type="evidence" value="ECO:0007669"/>
    <property type="project" value="TreeGrafter"/>
</dbReference>
<gene>
    <name evidence="5" type="ORF">CNX65_05385</name>
</gene>
<proteinExistence type="predicted"/>
<organism evidence="5 6">
    <name type="scientific">Actinosynnema pretiosum</name>
    <dbReference type="NCBI Taxonomy" id="42197"/>
    <lineage>
        <taxon>Bacteria</taxon>
        <taxon>Bacillati</taxon>
        <taxon>Actinomycetota</taxon>
        <taxon>Actinomycetes</taxon>
        <taxon>Pseudonocardiales</taxon>
        <taxon>Pseudonocardiaceae</taxon>
        <taxon>Actinosynnema</taxon>
    </lineage>
</organism>
<feature type="transmembrane region" description="Helical" evidence="4">
    <location>
        <begin position="310"/>
        <end position="328"/>
    </location>
</feature>
<dbReference type="InterPro" id="IPR011990">
    <property type="entry name" value="TPR-like_helical_dom_sf"/>
</dbReference>
<dbReference type="RefSeq" id="WP_096491771.1">
    <property type="nucleotide sequence ID" value="NZ_CP023445.1"/>
</dbReference>
<evidence type="ECO:0000256" key="1">
    <source>
        <dbReference type="ARBA" id="ARBA00022737"/>
    </source>
</evidence>
<dbReference type="PANTHER" id="PTHR45831">
    <property type="entry name" value="LD24721P"/>
    <property type="match status" value="1"/>
</dbReference>
<sequence length="331" mass="35223">MSEPITAVLVRAAELTAKGLPYKAIDLLRPVLAVNPRHAQAWCELAAALLDVDQPDPALSAAKRALVLDGDHSWAQRLAALALSELGRHREAVVSARECVRRKPGDWRCLVVLADVLAAAPDGRREAVAVAREATRLAPEQARTFQVLGDAALRVGDWDTAEHAYRTSLRLDPENEDVRANLATAWRKRGGKPTASPAHESLTKAHALIWSALTRLAALLSAGDLLLLLAGMPKPTPALAYLAAALVGACAVPVLIVLLRARRGTRRALLAVPLHRPKVALAGVAFTVSTSILVVWTAGLFLGATTMQPLVLSWIFAVLGGAVVVLSGNHR</sequence>
<dbReference type="EMBL" id="CP023445">
    <property type="protein sequence ID" value="ATE52784.1"/>
    <property type="molecule type" value="Genomic_DNA"/>
</dbReference>
<dbReference type="PANTHER" id="PTHR45831:SF2">
    <property type="entry name" value="LD24721P"/>
    <property type="match status" value="1"/>
</dbReference>
<dbReference type="GO" id="GO:0016020">
    <property type="term" value="C:membrane"/>
    <property type="evidence" value="ECO:0007669"/>
    <property type="project" value="TreeGrafter"/>
</dbReference>
<keyword evidence="4" id="KW-0472">Membrane</keyword>
<dbReference type="InterPro" id="IPR047150">
    <property type="entry name" value="SGT"/>
</dbReference>
<dbReference type="PROSITE" id="PS50005">
    <property type="entry name" value="TPR"/>
    <property type="match status" value="1"/>
</dbReference>
<keyword evidence="4" id="KW-0812">Transmembrane</keyword>
<dbReference type="KEGG" id="apre:CNX65_05385"/>
<keyword evidence="4" id="KW-1133">Transmembrane helix</keyword>
<dbReference type="SMART" id="SM00028">
    <property type="entry name" value="TPR"/>
    <property type="match status" value="4"/>
</dbReference>
<keyword evidence="1" id="KW-0677">Repeat</keyword>
<feature type="transmembrane region" description="Helical" evidence="4">
    <location>
        <begin position="279"/>
        <end position="304"/>
    </location>
</feature>